<reference evidence="1 2" key="1">
    <citation type="journal article" date="2019" name="Genome Biol. Evol.">
        <title>Insights into the evolution of the New World diploid cottons (Gossypium, subgenus Houzingenia) based on genome sequencing.</title>
        <authorList>
            <person name="Grover C.E."/>
            <person name="Arick M.A. 2nd"/>
            <person name="Thrash A."/>
            <person name="Conover J.L."/>
            <person name="Sanders W.S."/>
            <person name="Peterson D.G."/>
            <person name="Frelichowski J.E."/>
            <person name="Scheffler J.A."/>
            <person name="Scheffler B.E."/>
            <person name="Wendel J.F."/>
        </authorList>
    </citation>
    <scope>NUCLEOTIDE SEQUENCE [LARGE SCALE GENOMIC DNA]</scope>
    <source>
        <strain evidence="1">6</strain>
        <tissue evidence="1">Leaf</tissue>
    </source>
</reference>
<dbReference type="EMBL" id="JABFAE010000011">
    <property type="protein sequence ID" value="MBA0840612.1"/>
    <property type="molecule type" value="Genomic_DNA"/>
</dbReference>
<keyword evidence="2" id="KW-1185">Reference proteome</keyword>
<dbReference type="Proteomes" id="UP000593575">
    <property type="component" value="Unassembled WGS sequence"/>
</dbReference>
<evidence type="ECO:0000313" key="1">
    <source>
        <dbReference type="EMBL" id="MBA0840612.1"/>
    </source>
</evidence>
<gene>
    <name evidence="1" type="ORF">Goarm_003184</name>
</gene>
<evidence type="ECO:0000313" key="2">
    <source>
        <dbReference type="Proteomes" id="UP000593575"/>
    </source>
</evidence>
<dbReference type="AlphaFoldDB" id="A0A7J9K2A9"/>
<accession>A0A7J9K2A9</accession>
<name>A0A7J9K2A9_9ROSI</name>
<protein>
    <submittedName>
        <fullName evidence="1">Uncharacterized protein</fullName>
    </submittedName>
</protein>
<comment type="caution">
    <text evidence="1">The sequence shown here is derived from an EMBL/GenBank/DDBJ whole genome shotgun (WGS) entry which is preliminary data.</text>
</comment>
<organism evidence="1 2">
    <name type="scientific">Gossypium armourianum</name>
    <dbReference type="NCBI Taxonomy" id="34283"/>
    <lineage>
        <taxon>Eukaryota</taxon>
        <taxon>Viridiplantae</taxon>
        <taxon>Streptophyta</taxon>
        <taxon>Embryophyta</taxon>
        <taxon>Tracheophyta</taxon>
        <taxon>Spermatophyta</taxon>
        <taxon>Magnoliopsida</taxon>
        <taxon>eudicotyledons</taxon>
        <taxon>Gunneridae</taxon>
        <taxon>Pentapetalae</taxon>
        <taxon>rosids</taxon>
        <taxon>malvids</taxon>
        <taxon>Malvales</taxon>
        <taxon>Malvaceae</taxon>
        <taxon>Malvoideae</taxon>
        <taxon>Gossypium</taxon>
    </lineage>
</organism>
<proteinExistence type="predicted"/>
<sequence>MSRKKLVYERKIQHAVDLAQFVKNYIREIEGVREQGSDRNAWEEGWSRLRDPFVKINFDAAFDKQSEALAYVQAIRFGVEFGFLKVELEGRHANIEAHTLAKEVLKDGSETSLGEGSIKTTVRVIVKEWTVEIRGSMGVQSSTHEPEERLENWANANIKIKKMRL</sequence>